<dbReference type="STRING" id="927083.DB32_007319"/>
<protein>
    <recommendedName>
        <fullName evidence="3">DUF4440 domain-containing protein</fullName>
    </recommendedName>
</protein>
<accession>A0A0F6YM14</accession>
<reference evidence="1 2" key="1">
    <citation type="submission" date="2015-03" db="EMBL/GenBank/DDBJ databases">
        <title>Genome assembly of Sandaracinus amylolyticus DSM 53668.</title>
        <authorList>
            <person name="Sharma G."/>
            <person name="Subramanian S."/>
        </authorList>
    </citation>
    <scope>NUCLEOTIDE SEQUENCE [LARGE SCALE GENOMIC DNA]</scope>
    <source>
        <strain evidence="1 2">DSM 53668</strain>
    </source>
</reference>
<dbReference type="EMBL" id="CP011125">
    <property type="protein sequence ID" value="AKF10170.1"/>
    <property type="molecule type" value="Genomic_DNA"/>
</dbReference>
<sequence length="141" mass="15035">MWGLIATVAVGGVALAADALVESDEEQIAEIADALTGARVERRVDAVLAHVDSARAPITVHADDWGAEFGEDDEDPADAIRDALSPLAEGDLELVQRSVDVEGDRARVALRVRTGEGSIVDAQLALRRDGQSWLIDAVRRL</sequence>
<proteinExistence type="predicted"/>
<organism evidence="1 2">
    <name type="scientific">Sandaracinus amylolyticus</name>
    <dbReference type="NCBI Taxonomy" id="927083"/>
    <lineage>
        <taxon>Bacteria</taxon>
        <taxon>Pseudomonadati</taxon>
        <taxon>Myxococcota</taxon>
        <taxon>Polyangia</taxon>
        <taxon>Polyangiales</taxon>
        <taxon>Sandaracinaceae</taxon>
        <taxon>Sandaracinus</taxon>
    </lineage>
</organism>
<keyword evidence="2" id="KW-1185">Reference proteome</keyword>
<dbReference type="Proteomes" id="UP000034883">
    <property type="component" value="Chromosome"/>
</dbReference>
<dbReference type="AlphaFoldDB" id="A0A0F6YM14"/>
<gene>
    <name evidence="1" type="ORF">DB32_007319</name>
</gene>
<name>A0A0F6YM14_9BACT</name>
<dbReference type="KEGG" id="samy:DB32_007319"/>
<evidence type="ECO:0000313" key="1">
    <source>
        <dbReference type="EMBL" id="AKF10170.1"/>
    </source>
</evidence>
<evidence type="ECO:0000313" key="2">
    <source>
        <dbReference type="Proteomes" id="UP000034883"/>
    </source>
</evidence>
<evidence type="ECO:0008006" key="3">
    <source>
        <dbReference type="Google" id="ProtNLM"/>
    </source>
</evidence>